<keyword evidence="4 12" id="KW-0808">Transferase</keyword>
<keyword evidence="3 12" id="KW-0328">Glycosyltransferase</keyword>
<evidence type="ECO:0000256" key="1">
    <source>
        <dbReference type="ARBA" id="ARBA00004323"/>
    </source>
</evidence>
<keyword evidence="5 11" id="KW-0812">Transmembrane</keyword>
<dbReference type="GO" id="GO:0016758">
    <property type="term" value="F:hexosyltransferase activity"/>
    <property type="evidence" value="ECO:0007669"/>
    <property type="project" value="InterPro"/>
</dbReference>
<proteinExistence type="evidence at transcript level"/>
<evidence type="ECO:0000313" key="12">
    <source>
        <dbReference type="EMBL" id="LAB68496.1"/>
    </source>
</evidence>
<protein>
    <submittedName>
        <fullName evidence="12 13">Beta-1,3-galactosyltransferase bre-2-like</fullName>
    </submittedName>
</protein>
<dbReference type="InterPro" id="IPR002659">
    <property type="entry name" value="Glyco_trans_31"/>
</dbReference>
<dbReference type="Pfam" id="PF01762">
    <property type="entry name" value="Galactosyl_T"/>
    <property type="match status" value="1"/>
</dbReference>
<keyword evidence="7 11" id="KW-1133">Transmembrane helix</keyword>
<keyword evidence="9 11" id="KW-0472">Membrane</keyword>
<dbReference type="FunFam" id="3.90.550.50:FF:000001">
    <property type="entry name" value="Hexosyltransferase"/>
    <property type="match status" value="1"/>
</dbReference>
<reference evidence="13" key="1">
    <citation type="submission" date="2017-11" db="EMBL/GenBank/DDBJ databases">
        <title>The sensing device of the deep-sea amphipod.</title>
        <authorList>
            <person name="Kobayashi H."/>
            <person name="Nagahama T."/>
            <person name="Arai W."/>
            <person name="Sasagawa Y."/>
            <person name="Umeda M."/>
            <person name="Hayashi T."/>
            <person name="Nikaido I."/>
            <person name="Watanabe H."/>
            <person name="Oguri K."/>
            <person name="Kitazato H."/>
            <person name="Fujioka K."/>
            <person name="Kido Y."/>
            <person name="Takami H."/>
        </authorList>
    </citation>
    <scope>NUCLEOTIDE SEQUENCE</scope>
    <source>
        <tissue evidence="13">Whole body</tissue>
    </source>
</reference>
<evidence type="ECO:0000313" key="13">
    <source>
        <dbReference type="EMBL" id="LAC22419.1"/>
    </source>
</evidence>
<sequence>MVGARVCAPRHACYMLLTVAVLTLYYGAGPWYTALKPDVISVWGPAVERNLSRYIRPWKRTALLLPQENCKDDQFLILVVPSKSSNYQHRRAIRDTWGQWVRGPSSTIPQYIGGRYRGHTRALQDLQYTSQDIKNRDVESQYTKGVKKKLPVPSLQYIEQRRKQRHKHMATSVQETNQTKSNLINTPQLTLAMSTVPSVTSNSEPDSGSYYFIWEDYLDDDQKQLTDDGDRIKRQTERSIMKDSGLDKDQTYKSKILTKRKVFSSKAKSPFVKLDPSLKLKLVFLLGLDTDSDKPNETILKEHHKYGDIVLEDFVDAYQNLTLKSVYMLKYIKDHCPTVKFVAKVDDDMFVHVPNLHKTLLDKNLPEKLMLGCLFCNARPILNPWNKWYSPSYMYKGDKFPNYLSGTSYVMSGNMIAPLLETAMHTPLYHLEDVFITGILTKKLGVRPTDSVGFSYQARPLNPCLYQNVTVGHEVNPDHMYRLWNLLHLDAITRACKPLAAVHIRKYKPTNCVWR</sequence>
<evidence type="ECO:0000256" key="7">
    <source>
        <dbReference type="ARBA" id="ARBA00022989"/>
    </source>
</evidence>
<evidence type="ECO:0000256" key="10">
    <source>
        <dbReference type="ARBA" id="ARBA00023180"/>
    </source>
</evidence>
<comment type="subcellular location">
    <subcellularLocation>
        <location evidence="1">Golgi apparatus membrane</location>
        <topology evidence="1">Single-pass type II membrane protein</topology>
    </subcellularLocation>
</comment>
<evidence type="ECO:0000256" key="6">
    <source>
        <dbReference type="ARBA" id="ARBA00022968"/>
    </source>
</evidence>
<dbReference type="EMBL" id="IACF01002858">
    <property type="protein sequence ID" value="LAB68496.1"/>
    <property type="molecule type" value="mRNA"/>
</dbReference>
<evidence type="ECO:0000256" key="9">
    <source>
        <dbReference type="ARBA" id="ARBA00023136"/>
    </source>
</evidence>
<accession>A0A2P2I3N3</accession>
<reference evidence="12" key="2">
    <citation type="journal article" date="2018" name="Biosci. Biotechnol. Biochem.">
        <title>Polysaccharide hydrolase of the hadal zone amphipods Hirondellea gigas.</title>
        <authorList>
            <person name="Kobayashi H."/>
            <person name="Nagahama T."/>
            <person name="Arai W."/>
            <person name="Sasagawa Y."/>
            <person name="Umeda M."/>
            <person name="Hayashi T."/>
            <person name="Nikaido I."/>
            <person name="Watanabe H."/>
            <person name="Oguri K."/>
            <person name="Kitazato H."/>
            <person name="Fujioka K."/>
            <person name="Kido Y."/>
            <person name="Takami H."/>
        </authorList>
    </citation>
    <scope>NUCLEOTIDE SEQUENCE</scope>
    <source>
        <tissue evidence="12">Whole body</tissue>
    </source>
</reference>
<dbReference type="GO" id="GO:0000139">
    <property type="term" value="C:Golgi membrane"/>
    <property type="evidence" value="ECO:0007669"/>
    <property type="project" value="UniProtKB-SubCell"/>
</dbReference>
<dbReference type="PANTHER" id="PTHR11214:SF314">
    <property type="entry name" value="HEXOSYLTRANSFERASE"/>
    <property type="match status" value="1"/>
</dbReference>
<evidence type="ECO:0000256" key="5">
    <source>
        <dbReference type="ARBA" id="ARBA00022692"/>
    </source>
</evidence>
<dbReference type="AlphaFoldDB" id="A0A2P2I3N3"/>
<feature type="transmembrane region" description="Helical" evidence="11">
    <location>
        <begin position="12"/>
        <end position="32"/>
    </location>
</feature>
<evidence type="ECO:0000256" key="11">
    <source>
        <dbReference type="SAM" id="Phobius"/>
    </source>
</evidence>
<comment type="similarity">
    <text evidence="2">Belongs to the glycosyltransferase 31 family.</text>
</comment>
<evidence type="ECO:0000256" key="2">
    <source>
        <dbReference type="ARBA" id="ARBA00008661"/>
    </source>
</evidence>
<name>A0A2P2I3N3_9CRUS</name>
<dbReference type="EMBL" id="IACT01003169">
    <property type="protein sequence ID" value="LAC22419.1"/>
    <property type="molecule type" value="mRNA"/>
</dbReference>
<keyword evidence="10" id="KW-0325">Glycoprotein</keyword>
<dbReference type="GO" id="GO:0006493">
    <property type="term" value="P:protein O-linked glycosylation"/>
    <property type="evidence" value="ECO:0007669"/>
    <property type="project" value="TreeGrafter"/>
</dbReference>
<dbReference type="Gene3D" id="3.90.550.50">
    <property type="match status" value="1"/>
</dbReference>
<organism evidence="12">
    <name type="scientific">Hirondellea gigas</name>
    <dbReference type="NCBI Taxonomy" id="1518452"/>
    <lineage>
        <taxon>Eukaryota</taxon>
        <taxon>Metazoa</taxon>
        <taxon>Ecdysozoa</taxon>
        <taxon>Arthropoda</taxon>
        <taxon>Crustacea</taxon>
        <taxon>Multicrustacea</taxon>
        <taxon>Malacostraca</taxon>
        <taxon>Eumalacostraca</taxon>
        <taxon>Peracarida</taxon>
        <taxon>Amphipoda</taxon>
        <taxon>Amphilochidea</taxon>
        <taxon>Lysianassida</taxon>
        <taxon>Lysianassidira</taxon>
        <taxon>Lysianassoidea</taxon>
        <taxon>Lysianassidae</taxon>
        <taxon>Hirondellea</taxon>
    </lineage>
</organism>
<evidence type="ECO:0000256" key="4">
    <source>
        <dbReference type="ARBA" id="ARBA00022679"/>
    </source>
</evidence>
<keyword evidence="8" id="KW-0333">Golgi apparatus</keyword>
<dbReference type="PANTHER" id="PTHR11214">
    <property type="entry name" value="BETA-1,3-N-ACETYLGLUCOSAMINYLTRANSFERASE"/>
    <property type="match status" value="1"/>
</dbReference>
<keyword evidence="6" id="KW-0735">Signal-anchor</keyword>
<evidence type="ECO:0000256" key="3">
    <source>
        <dbReference type="ARBA" id="ARBA00022676"/>
    </source>
</evidence>
<evidence type="ECO:0000256" key="8">
    <source>
        <dbReference type="ARBA" id="ARBA00023034"/>
    </source>
</evidence>